<evidence type="ECO:0000313" key="2">
    <source>
        <dbReference type="Proteomes" id="UP001292094"/>
    </source>
</evidence>
<name>A0AAE1Q1U6_9EUCA</name>
<protein>
    <submittedName>
        <fullName evidence="1">Uncharacterized protein</fullName>
    </submittedName>
</protein>
<reference evidence="1" key="1">
    <citation type="submission" date="2023-11" db="EMBL/GenBank/DDBJ databases">
        <title>Genome assemblies of two species of porcelain crab, Petrolisthes cinctipes and Petrolisthes manimaculis (Anomura: Porcellanidae).</title>
        <authorList>
            <person name="Angst P."/>
        </authorList>
    </citation>
    <scope>NUCLEOTIDE SEQUENCE</scope>
    <source>
        <strain evidence="1">PB745_02</strain>
        <tissue evidence="1">Gill</tissue>
    </source>
</reference>
<keyword evidence="2" id="KW-1185">Reference proteome</keyword>
<dbReference type="Proteomes" id="UP001292094">
    <property type="component" value="Unassembled WGS sequence"/>
</dbReference>
<dbReference type="EMBL" id="JAWZYT010000882">
    <property type="protein sequence ID" value="KAK4317909.1"/>
    <property type="molecule type" value="Genomic_DNA"/>
</dbReference>
<accession>A0AAE1Q1U6</accession>
<sequence length="152" mass="15791">MSPMAIWTMTVCYGHHLAPGDKVPPTPAGGVTQWARRAASSSSSEVTGAAGEVLSCLAPRVPGARGPGAAGTGLTLWALWPSVPTAAPCWATKQQLQQGVWHYRGGAAALRHSGGSDSNKSDRESDHSRWRWVRKGGVRGGTCAAVTAAFTV</sequence>
<proteinExistence type="predicted"/>
<comment type="caution">
    <text evidence="1">The sequence shown here is derived from an EMBL/GenBank/DDBJ whole genome shotgun (WGS) entry which is preliminary data.</text>
</comment>
<gene>
    <name evidence="1" type="ORF">Pmani_011046</name>
</gene>
<dbReference type="AlphaFoldDB" id="A0AAE1Q1U6"/>
<organism evidence="1 2">
    <name type="scientific">Petrolisthes manimaculis</name>
    <dbReference type="NCBI Taxonomy" id="1843537"/>
    <lineage>
        <taxon>Eukaryota</taxon>
        <taxon>Metazoa</taxon>
        <taxon>Ecdysozoa</taxon>
        <taxon>Arthropoda</taxon>
        <taxon>Crustacea</taxon>
        <taxon>Multicrustacea</taxon>
        <taxon>Malacostraca</taxon>
        <taxon>Eumalacostraca</taxon>
        <taxon>Eucarida</taxon>
        <taxon>Decapoda</taxon>
        <taxon>Pleocyemata</taxon>
        <taxon>Anomura</taxon>
        <taxon>Galatheoidea</taxon>
        <taxon>Porcellanidae</taxon>
        <taxon>Petrolisthes</taxon>
    </lineage>
</organism>
<evidence type="ECO:0000313" key="1">
    <source>
        <dbReference type="EMBL" id="KAK4317909.1"/>
    </source>
</evidence>